<organism evidence="2">
    <name type="scientific">Staphylothermus marinus</name>
    <dbReference type="NCBI Taxonomy" id="2280"/>
    <lineage>
        <taxon>Archaea</taxon>
        <taxon>Thermoproteota</taxon>
        <taxon>Thermoprotei</taxon>
        <taxon>Desulfurococcales</taxon>
        <taxon>Desulfurococcaceae</taxon>
        <taxon>Staphylothermus</taxon>
    </lineage>
</organism>
<proteinExistence type="predicted"/>
<keyword evidence="1" id="KW-0472">Membrane</keyword>
<gene>
    <name evidence="2" type="ORF">ENU14_07460</name>
</gene>
<evidence type="ECO:0000313" key="2">
    <source>
        <dbReference type="EMBL" id="HGM59399.1"/>
    </source>
</evidence>
<accession>A0A7C4H6Y3</accession>
<feature type="transmembrane region" description="Helical" evidence="1">
    <location>
        <begin position="47"/>
        <end position="67"/>
    </location>
</feature>
<feature type="transmembrane region" description="Helical" evidence="1">
    <location>
        <begin position="87"/>
        <end position="104"/>
    </location>
</feature>
<reference evidence="2" key="1">
    <citation type="journal article" date="2020" name="mSystems">
        <title>Genome- and Community-Level Interaction Insights into Carbon Utilization and Element Cycling Functions of Hydrothermarchaeota in Hydrothermal Sediment.</title>
        <authorList>
            <person name="Zhou Z."/>
            <person name="Liu Y."/>
            <person name="Xu W."/>
            <person name="Pan J."/>
            <person name="Luo Z.H."/>
            <person name="Li M."/>
        </authorList>
    </citation>
    <scope>NUCLEOTIDE SEQUENCE [LARGE SCALE GENOMIC DNA]</scope>
    <source>
        <strain evidence="2">SpSt-642</strain>
    </source>
</reference>
<protein>
    <submittedName>
        <fullName evidence="2">DUF996 domain-containing protein</fullName>
    </submittedName>
</protein>
<feature type="transmembrane region" description="Helical" evidence="1">
    <location>
        <begin position="12"/>
        <end position="40"/>
    </location>
</feature>
<evidence type="ECO:0000256" key="1">
    <source>
        <dbReference type="SAM" id="Phobius"/>
    </source>
</evidence>
<comment type="caution">
    <text evidence="2">The sequence shown here is derived from an EMBL/GenBank/DDBJ whole genome shotgun (WGS) entry which is preliminary data.</text>
</comment>
<keyword evidence="1" id="KW-0812">Transmembrane</keyword>
<dbReference type="AlphaFoldDB" id="A0A7C4H6Y3"/>
<name>A0A7C4H6Y3_STAMA</name>
<dbReference type="Pfam" id="PF06195">
    <property type="entry name" value="DUF996"/>
    <property type="match status" value="1"/>
</dbReference>
<dbReference type="InterPro" id="IPR010397">
    <property type="entry name" value="DUF996"/>
</dbReference>
<feature type="transmembrane region" description="Helical" evidence="1">
    <location>
        <begin position="116"/>
        <end position="139"/>
    </location>
</feature>
<feature type="transmembrane region" description="Helical" evidence="1">
    <location>
        <begin position="159"/>
        <end position="185"/>
    </location>
</feature>
<dbReference type="EMBL" id="DTBJ01000061">
    <property type="protein sequence ID" value="HGM59399.1"/>
    <property type="molecule type" value="Genomic_DNA"/>
</dbReference>
<keyword evidence="1" id="KW-1133">Transmembrane helix</keyword>
<sequence length="205" mass="22510">MDKLSKTSLYEASITGVIGSSTSFAGSILFIIGLTIGLFVKRIIAGYTILFSVMLIIVGLMITYIAVSNLSKRIGNDLIRKFYLRYVALRIIALILFIAFLYIVSRINIVELLEKGGTGILLLVISLPIGIVSYAITIISMVELRNSYDLIKSTTGNELFSITALTYSIGAVLQIIIIGFIILLITPILEAVSWKTLCEYSSIKQ</sequence>